<dbReference type="GO" id="GO:0004860">
    <property type="term" value="F:protein kinase inhibitor activity"/>
    <property type="evidence" value="ECO:0007669"/>
    <property type="project" value="UniProtKB-KW"/>
</dbReference>
<dbReference type="GO" id="GO:0032875">
    <property type="term" value="P:regulation of DNA endoreduplication"/>
    <property type="evidence" value="ECO:0007669"/>
    <property type="project" value="InterPro"/>
</dbReference>
<evidence type="ECO:0000256" key="3">
    <source>
        <dbReference type="SAM" id="MobiDB-lite"/>
    </source>
</evidence>
<dbReference type="PANTHER" id="PTHR33142:SF65">
    <property type="entry name" value="CYCLIN-DEPENDENT PROTEIN KINASE INHIBITOR SMR2-LIKE"/>
    <property type="match status" value="1"/>
</dbReference>
<evidence type="ECO:0000313" key="4">
    <source>
        <dbReference type="EMBL" id="KAL0390446.1"/>
    </source>
</evidence>
<dbReference type="EMBL" id="JACGWM010000002">
    <property type="protein sequence ID" value="KAL0390446.1"/>
    <property type="molecule type" value="Genomic_DNA"/>
</dbReference>
<comment type="caution">
    <text evidence="4">The sequence shown here is derived from an EMBL/GenBank/DDBJ whole genome shotgun (WGS) entry which is preliminary data.</text>
</comment>
<keyword evidence="1" id="KW-0649">Protein kinase inhibitor</keyword>
<dbReference type="GO" id="GO:0005634">
    <property type="term" value="C:nucleus"/>
    <property type="evidence" value="ECO:0007669"/>
    <property type="project" value="TreeGrafter"/>
</dbReference>
<dbReference type="InterPro" id="IPR040389">
    <property type="entry name" value="SMR"/>
</dbReference>
<dbReference type="AlphaFoldDB" id="A0AAW2SFJ2"/>
<proteinExistence type="predicted"/>
<evidence type="ECO:0000256" key="1">
    <source>
        <dbReference type="ARBA" id="ARBA00023013"/>
    </source>
</evidence>
<evidence type="ECO:0000256" key="2">
    <source>
        <dbReference type="ARBA" id="ARBA00023306"/>
    </source>
</evidence>
<keyword evidence="2" id="KW-0131">Cell cycle</keyword>
<name>A0AAW2SFJ2_9LAMI</name>
<accession>A0AAW2SFJ2</accession>
<protein>
    <submittedName>
        <fullName evidence="4">Uncharacterized protein</fullName>
    </submittedName>
</protein>
<reference evidence="4" key="1">
    <citation type="submission" date="2020-06" db="EMBL/GenBank/DDBJ databases">
        <authorList>
            <person name="Li T."/>
            <person name="Hu X."/>
            <person name="Zhang T."/>
            <person name="Song X."/>
            <person name="Zhang H."/>
            <person name="Dai N."/>
            <person name="Sheng W."/>
            <person name="Hou X."/>
            <person name="Wei L."/>
        </authorList>
    </citation>
    <scope>NUCLEOTIDE SEQUENCE</scope>
    <source>
        <strain evidence="4">KEN8</strain>
        <tissue evidence="4">Leaf</tissue>
    </source>
</reference>
<feature type="region of interest" description="Disordered" evidence="3">
    <location>
        <begin position="101"/>
        <end position="121"/>
    </location>
</feature>
<reference evidence="4" key="2">
    <citation type="journal article" date="2024" name="Plant">
        <title>Genomic evolution and insights into agronomic trait innovations of Sesamum species.</title>
        <authorList>
            <person name="Miao H."/>
            <person name="Wang L."/>
            <person name="Qu L."/>
            <person name="Liu H."/>
            <person name="Sun Y."/>
            <person name="Le M."/>
            <person name="Wang Q."/>
            <person name="Wei S."/>
            <person name="Zheng Y."/>
            <person name="Lin W."/>
            <person name="Duan Y."/>
            <person name="Cao H."/>
            <person name="Xiong S."/>
            <person name="Wang X."/>
            <person name="Wei L."/>
            <person name="Li C."/>
            <person name="Ma Q."/>
            <person name="Ju M."/>
            <person name="Zhao R."/>
            <person name="Li G."/>
            <person name="Mu C."/>
            <person name="Tian Q."/>
            <person name="Mei H."/>
            <person name="Zhang T."/>
            <person name="Gao T."/>
            <person name="Zhang H."/>
        </authorList>
    </citation>
    <scope>NUCLEOTIDE SEQUENCE</scope>
    <source>
        <strain evidence="4">KEN8</strain>
    </source>
</reference>
<gene>
    <name evidence="4" type="ORF">Scaly_0401700</name>
</gene>
<sequence length="160" mass="17827">MYTDFKPVSLMGLSSKMSSEDAIFSPEKKDLHAFVLKELHHDKEASVVVSRSEADKTLVPMPVLKIKLQASAADDHGEDGGIRTPTSVDHMRKNVIVLKCPPAPRKPKSLPSTKRKAESHERVHLLDLSDEIQSLFPPNLLKDFQCGKIRKVSKESIGFN</sequence>
<dbReference type="PANTHER" id="PTHR33142">
    <property type="entry name" value="CYCLIN-DEPENDENT PROTEIN KINASE INHIBITOR SMR13"/>
    <property type="match status" value="1"/>
</dbReference>
<organism evidence="4">
    <name type="scientific">Sesamum calycinum</name>
    <dbReference type="NCBI Taxonomy" id="2727403"/>
    <lineage>
        <taxon>Eukaryota</taxon>
        <taxon>Viridiplantae</taxon>
        <taxon>Streptophyta</taxon>
        <taxon>Embryophyta</taxon>
        <taxon>Tracheophyta</taxon>
        <taxon>Spermatophyta</taxon>
        <taxon>Magnoliopsida</taxon>
        <taxon>eudicotyledons</taxon>
        <taxon>Gunneridae</taxon>
        <taxon>Pentapetalae</taxon>
        <taxon>asterids</taxon>
        <taxon>lamiids</taxon>
        <taxon>Lamiales</taxon>
        <taxon>Pedaliaceae</taxon>
        <taxon>Sesamum</taxon>
    </lineage>
</organism>